<dbReference type="Gene3D" id="1.10.287.110">
    <property type="entry name" value="DnaJ domain"/>
    <property type="match status" value="1"/>
</dbReference>
<accession>A0A812HU21</accession>
<dbReference type="PROSITE" id="PS00636">
    <property type="entry name" value="DNAJ_1"/>
    <property type="match status" value="1"/>
</dbReference>
<keyword evidence="4" id="KW-1185">Reference proteome</keyword>
<dbReference type="SMART" id="SM00271">
    <property type="entry name" value="DnaJ"/>
    <property type="match status" value="1"/>
</dbReference>
<dbReference type="OrthoDB" id="444085at2759"/>
<evidence type="ECO:0000313" key="4">
    <source>
        <dbReference type="Proteomes" id="UP000604046"/>
    </source>
</evidence>
<dbReference type="PANTHER" id="PTHR43888">
    <property type="entry name" value="DNAJ-LIKE-2, ISOFORM A-RELATED"/>
    <property type="match status" value="1"/>
</dbReference>
<proteinExistence type="predicted"/>
<reference evidence="3" key="1">
    <citation type="submission" date="2021-02" db="EMBL/GenBank/DDBJ databases">
        <authorList>
            <person name="Dougan E. K."/>
            <person name="Rhodes N."/>
            <person name="Thang M."/>
            <person name="Chan C."/>
        </authorList>
    </citation>
    <scope>NUCLEOTIDE SEQUENCE</scope>
</reference>
<dbReference type="SUPFAM" id="SSF46565">
    <property type="entry name" value="Chaperone J-domain"/>
    <property type="match status" value="1"/>
</dbReference>
<name>A0A812HU21_9DINO</name>
<evidence type="ECO:0000313" key="3">
    <source>
        <dbReference type="EMBL" id="CAE6961976.1"/>
    </source>
</evidence>
<dbReference type="Gene3D" id="2.60.260.20">
    <property type="entry name" value="Urease metallochaperone UreE, N-terminal domain"/>
    <property type="match status" value="1"/>
</dbReference>
<evidence type="ECO:0000259" key="2">
    <source>
        <dbReference type="PROSITE" id="PS50076"/>
    </source>
</evidence>
<protein>
    <submittedName>
        <fullName evidence="3">ATJ2 protein</fullName>
    </submittedName>
</protein>
<dbReference type="InterPro" id="IPR043928">
    <property type="entry name" value="DNVP"/>
</dbReference>
<dbReference type="GO" id="GO:0030544">
    <property type="term" value="F:Hsp70 protein binding"/>
    <property type="evidence" value="ECO:0007669"/>
    <property type="project" value="InterPro"/>
</dbReference>
<dbReference type="GO" id="GO:0051276">
    <property type="term" value="P:chromosome organization"/>
    <property type="evidence" value="ECO:0007669"/>
    <property type="project" value="InterPro"/>
</dbReference>
<comment type="caution">
    <text evidence="3">The sequence shown here is derived from an EMBL/GenBank/DDBJ whole genome shotgun (WGS) entry which is preliminary data.</text>
</comment>
<dbReference type="GO" id="GO:0006457">
    <property type="term" value="P:protein folding"/>
    <property type="evidence" value="ECO:0007669"/>
    <property type="project" value="InterPro"/>
</dbReference>
<dbReference type="InterPro" id="IPR044713">
    <property type="entry name" value="DNJA1/2-like"/>
</dbReference>
<feature type="domain" description="J" evidence="2">
    <location>
        <begin position="34"/>
        <end position="95"/>
    </location>
</feature>
<dbReference type="InterPro" id="IPR018253">
    <property type="entry name" value="DnaJ_domain_CS"/>
</dbReference>
<gene>
    <name evidence="3" type="primary">ATJ2</name>
    <name evidence="3" type="ORF">SNAT2548_LOCUS2024</name>
</gene>
<feature type="region of interest" description="Disordered" evidence="1">
    <location>
        <begin position="96"/>
        <end position="129"/>
    </location>
</feature>
<dbReference type="AlphaFoldDB" id="A0A812HU21"/>
<sequence length="312" mass="34775">MFAEPLTTSLTRTDTAHLDDVVEPPEGCEVNNSRFYELLGISKDASSTEIKKAYHKMAKTHHPDKGGDPDAFKELQRAFEVLSDPEQRQTYDRYGEEGLDEDKSPSGQDFFSQIFGGRAPGRGRAQRPRTKDVIQPIWVTLEELYTGVTRPVPIVRKVVDESAEVTKCDICDGRGHMVEVIRLGPMVQQAMKRGRPMKAMAKAMKAMKVMKKKKESKIARGKMAKMVVFRGSKEKTATGLQKSDLMKNRNGKVVTKKQHAKGKALFAEYAKKWTNAVSKAREELGIKGFCAIGGKSAQGKALYAKARSIYSE</sequence>
<organism evidence="3 4">
    <name type="scientific">Symbiodinium natans</name>
    <dbReference type="NCBI Taxonomy" id="878477"/>
    <lineage>
        <taxon>Eukaryota</taxon>
        <taxon>Sar</taxon>
        <taxon>Alveolata</taxon>
        <taxon>Dinophyceae</taxon>
        <taxon>Suessiales</taxon>
        <taxon>Symbiodiniaceae</taxon>
        <taxon>Symbiodinium</taxon>
    </lineage>
</organism>
<evidence type="ECO:0000256" key="1">
    <source>
        <dbReference type="SAM" id="MobiDB-lite"/>
    </source>
</evidence>
<dbReference type="CDD" id="cd06257">
    <property type="entry name" value="DnaJ"/>
    <property type="match status" value="1"/>
</dbReference>
<dbReference type="PROSITE" id="PS50076">
    <property type="entry name" value="DNAJ_2"/>
    <property type="match status" value="1"/>
</dbReference>
<dbReference type="Pfam" id="PF19060">
    <property type="entry name" value="DVNP"/>
    <property type="match status" value="1"/>
</dbReference>
<dbReference type="Pfam" id="PF00226">
    <property type="entry name" value="DnaJ"/>
    <property type="match status" value="1"/>
</dbReference>
<dbReference type="InterPro" id="IPR001623">
    <property type="entry name" value="DnaJ_domain"/>
</dbReference>
<dbReference type="EMBL" id="CAJNDS010000113">
    <property type="protein sequence ID" value="CAE6961976.1"/>
    <property type="molecule type" value="Genomic_DNA"/>
</dbReference>
<dbReference type="GO" id="GO:0003677">
    <property type="term" value="F:DNA binding"/>
    <property type="evidence" value="ECO:0007669"/>
    <property type="project" value="InterPro"/>
</dbReference>
<dbReference type="Proteomes" id="UP000604046">
    <property type="component" value="Unassembled WGS sequence"/>
</dbReference>
<dbReference type="InterPro" id="IPR036869">
    <property type="entry name" value="J_dom_sf"/>
</dbReference>
<dbReference type="PRINTS" id="PR00625">
    <property type="entry name" value="JDOMAIN"/>
</dbReference>